<proteinExistence type="predicted"/>
<dbReference type="Pfam" id="PF00069">
    <property type="entry name" value="Pkinase"/>
    <property type="match status" value="1"/>
</dbReference>
<evidence type="ECO:0000259" key="1">
    <source>
        <dbReference type="PROSITE" id="PS50011"/>
    </source>
</evidence>
<gene>
    <name evidence="2" type="ORF">M407DRAFT_67596</name>
</gene>
<dbReference type="InterPro" id="IPR000719">
    <property type="entry name" value="Prot_kinase_dom"/>
</dbReference>
<dbReference type="EMBL" id="KN822960">
    <property type="protein sequence ID" value="KIO31707.1"/>
    <property type="molecule type" value="Genomic_DNA"/>
</dbReference>
<reference evidence="2 3" key="1">
    <citation type="submission" date="2014-04" db="EMBL/GenBank/DDBJ databases">
        <authorList>
            <consortium name="DOE Joint Genome Institute"/>
            <person name="Kuo A."/>
            <person name="Girlanda M."/>
            <person name="Perotto S."/>
            <person name="Kohler A."/>
            <person name="Nagy L.G."/>
            <person name="Floudas D."/>
            <person name="Copeland A."/>
            <person name="Barry K.W."/>
            <person name="Cichocki N."/>
            <person name="Veneault-Fourrey C."/>
            <person name="LaButti K."/>
            <person name="Lindquist E.A."/>
            <person name="Lipzen A."/>
            <person name="Lundell T."/>
            <person name="Morin E."/>
            <person name="Murat C."/>
            <person name="Sun H."/>
            <person name="Tunlid A."/>
            <person name="Henrissat B."/>
            <person name="Grigoriev I.V."/>
            <person name="Hibbett D.S."/>
            <person name="Martin F."/>
            <person name="Nordberg H.P."/>
            <person name="Cantor M.N."/>
            <person name="Hua S.X."/>
        </authorList>
    </citation>
    <scope>NUCLEOTIDE SEQUENCE [LARGE SCALE GENOMIC DNA]</scope>
    <source>
        <strain evidence="2 3">MUT 4182</strain>
    </source>
</reference>
<dbReference type="GO" id="GO:0005524">
    <property type="term" value="F:ATP binding"/>
    <property type="evidence" value="ECO:0007669"/>
    <property type="project" value="InterPro"/>
</dbReference>
<evidence type="ECO:0000313" key="2">
    <source>
        <dbReference type="EMBL" id="KIO31707.1"/>
    </source>
</evidence>
<protein>
    <recommendedName>
        <fullName evidence="1">Protein kinase domain-containing protein</fullName>
    </recommendedName>
</protein>
<keyword evidence="3" id="KW-1185">Reference proteome</keyword>
<dbReference type="SUPFAM" id="SSF56112">
    <property type="entry name" value="Protein kinase-like (PK-like)"/>
    <property type="match status" value="1"/>
</dbReference>
<feature type="domain" description="Protein kinase" evidence="1">
    <location>
        <begin position="1"/>
        <end position="216"/>
    </location>
</feature>
<feature type="non-terminal residue" evidence="2">
    <location>
        <position position="1"/>
    </location>
</feature>
<dbReference type="AlphaFoldDB" id="A0A0C3MD49"/>
<dbReference type="STRING" id="1051891.A0A0C3MD49"/>
<accession>A0A0C3MD49</accession>
<dbReference type="PANTHER" id="PTHR23257">
    <property type="entry name" value="SERINE-THREONINE PROTEIN KINASE"/>
    <property type="match status" value="1"/>
</dbReference>
<dbReference type="Proteomes" id="UP000054248">
    <property type="component" value="Unassembled WGS sequence"/>
</dbReference>
<dbReference type="InterPro" id="IPR008271">
    <property type="entry name" value="Ser/Thr_kinase_AS"/>
</dbReference>
<dbReference type="InterPro" id="IPR050167">
    <property type="entry name" value="Ser_Thr_protein_kinase"/>
</dbReference>
<organism evidence="2 3">
    <name type="scientific">Tulasnella calospora MUT 4182</name>
    <dbReference type="NCBI Taxonomy" id="1051891"/>
    <lineage>
        <taxon>Eukaryota</taxon>
        <taxon>Fungi</taxon>
        <taxon>Dikarya</taxon>
        <taxon>Basidiomycota</taxon>
        <taxon>Agaricomycotina</taxon>
        <taxon>Agaricomycetes</taxon>
        <taxon>Cantharellales</taxon>
        <taxon>Tulasnellaceae</taxon>
        <taxon>Tulasnella</taxon>
    </lineage>
</organism>
<evidence type="ECO:0000313" key="3">
    <source>
        <dbReference type="Proteomes" id="UP000054248"/>
    </source>
</evidence>
<sequence length="217" mass="24648">REAMTWCTLRHPYILEFLGTFKRNRHLYFVSPFISDGTLFEYIVGHPEANRIKLLCEAADAISYLHQNNVVHGDIKGSNILIDDNGHSLLCDFGLTKMTHSRTSTAMRGAGTVRWQSPELWEDEPKSFSSDAYAFSMTIVEVLTGDAPFAHLKNDMAVMLAVIQKDERPPKRPLESSTRISYMNTWEVAKACSSRRPEDRIPMLVAFQRLQADPSLL</sequence>
<dbReference type="OrthoDB" id="4062651at2759"/>
<dbReference type="SMART" id="SM00220">
    <property type="entry name" value="S_TKc"/>
    <property type="match status" value="1"/>
</dbReference>
<dbReference type="Gene3D" id="1.10.510.10">
    <property type="entry name" value="Transferase(Phosphotransferase) domain 1"/>
    <property type="match status" value="1"/>
</dbReference>
<dbReference type="GO" id="GO:0004672">
    <property type="term" value="F:protein kinase activity"/>
    <property type="evidence" value="ECO:0007669"/>
    <property type="project" value="InterPro"/>
</dbReference>
<dbReference type="PROSITE" id="PS00108">
    <property type="entry name" value="PROTEIN_KINASE_ST"/>
    <property type="match status" value="1"/>
</dbReference>
<dbReference type="InterPro" id="IPR011009">
    <property type="entry name" value="Kinase-like_dom_sf"/>
</dbReference>
<name>A0A0C3MD49_9AGAM</name>
<dbReference type="HOGENOM" id="CLU_000288_7_18_1"/>
<dbReference type="PROSITE" id="PS50011">
    <property type="entry name" value="PROTEIN_KINASE_DOM"/>
    <property type="match status" value="1"/>
</dbReference>
<reference evidence="3" key="2">
    <citation type="submission" date="2015-01" db="EMBL/GenBank/DDBJ databases">
        <title>Evolutionary Origins and Diversification of the Mycorrhizal Mutualists.</title>
        <authorList>
            <consortium name="DOE Joint Genome Institute"/>
            <consortium name="Mycorrhizal Genomics Consortium"/>
            <person name="Kohler A."/>
            <person name="Kuo A."/>
            <person name="Nagy L.G."/>
            <person name="Floudas D."/>
            <person name="Copeland A."/>
            <person name="Barry K.W."/>
            <person name="Cichocki N."/>
            <person name="Veneault-Fourrey C."/>
            <person name="LaButti K."/>
            <person name="Lindquist E.A."/>
            <person name="Lipzen A."/>
            <person name="Lundell T."/>
            <person name="Morin E."/>
            <person name="Murat C."/>
            <person name="Riley R."/>
            <person name="Ohm R."/>
            <person name="Sun H."/>
            <person name="Tunlid A."/>
            <person name="Henrissat B."/>
            <person name="Grigoriev I.V."/>
            <person name="Hibbett D.S."/>
            <person name="Martin F."/>
        </authorList>
    </citation>
    <scope>NUCLEOTIDE SEQUENCE [LARGE SCALE GENOMIC DNA]</scope>
    <source>
        <strain evidence="3">MUT 4182</strain>
    </source>
</reference>